<accession>A0AAD2HVZ0</accession>
<keyword evidence="2" id="KW-1185">Reference proteome</keyword>
<evidence type="ECO:0000313" key="1">
    <source>
        <dbReference type="EMBL" id="CAK5281177.1"/>
    </source>
</evidence>
<proteinExistence type="predicted"/>
<reference evidence="1" key="1">
    <citation type="submission" date="2023-11" db="EMBL/GenBank/DDBJ databases">
        <authorList>
            <person name="De Vega J J."/>
            <person name="De Vega J J."/>
        </authorList>
    </citation>
    <scope>NUCLEOTIDE SEQUENCE</scope>
</reference>
<dbReference type="EMBL" id="CAVNYO010000444">
    <property type="protein sequence ID" value="CAK5281177.1"/>
    <property type="molecule type" value="Genomic_DNA"/>
</dbReference>
<evidence type="ECO:0000313" key="2">
    <source>
        <dbReference type="Proteomes" id="UP001295794"/>
    </source>
</evidence>
<gene>
    <name evidence="1" type="ORF">MYCIT1_LOCUS32095</name>
</gene>
<dbReference type="AlphaFoldDB" id="A0AAD2HVZ0"/>
<name>A0AAD2HVZ0_9AGAR</name>
<comment type="caution">
    <text evidence="1">The sequence shown here is derived from an EMBL/GenBank/DDBJ whole genome shotgun (WGS) entry which is preliminary data.</text>
</comment>
<organism evidence="1 2">
    <name type="scientific">Mycena citricolor</name>
    <dbReference type="NCBI Taxonomy" id="2018698"/>
    <lineage>
        <taxon>Eukaryota</taxon>
        <taxon>Fungi</taxon>
        <taxon>Dikarya</taxon>
        <taxon>Basidiomycota</taxon>
        <taxon>Agaricomycotina</taxon>
        <taxon>Agaricomycetes</taxon>
        <taxon>Agaricomycetidae</taxon>
        <taxon>Agaricales</taxon>
        <taxon>Marasmiineae</taxon>
        <taxon>Mycenaceae</taxon>
        <taxon>Mycena</taxon>
    </lineage>
</organism>
<protein>
    <submittedName>
        <fullName evidence="1">Uncharacterized protein</fullName>
    </submittedName>
</protein>
<dbReference type="Proteomes" id="UP001295794">
    <property type="component" value="Unassembled WGS sequence"/>
</dbReference>
<feature type="non-terminal residue" evidence="1">
    <location>
        <position position="125"/>
    </location>
</feature>
<sequence>FLRGKPISVSGHSLTRHVYFIIYVHGRSVLLHSDRCWRQWPAVPGSRALNTQSLFPPSLPNDWKIARIGKNIWPPRSLRSPTKQARAYRAVLRSHQSTCLLCAPSINEAIGLLMNSVFISLCLAL</sequence>